<dbReference type="Gene3D" id="3.30.1370.160">
    <property type="match status" value="1"/>
</dbReference>
<reference evidence="3 4" key="1">
    <citation type="journal article" date="2011" name="Science">
        <title>The Selaginella genome identifies genetic changes associated with the evolution of vascular plants.</title>
        <authorList>
            <person name="Banks J.A."/>
            <person name="Nishiyama T."/>
            <person name="Hasebe M."/>
            <person name="Bowman J.L."/>
            <person name="Gribskov M."/>
            <person name="dePamphilis C."/>
            <person name="Albert V.A."/>
            <person name="Aono N."/>
            <person name="Aoyama T."/>
            <person name="Ambrose B.A."/>
            <person name="Ashton N.W."/>
            <person name="Axtell M.J."/>
            <person name="Barker E."/>
            <person name="Barker M.S."/>
            <person name="Bennetzen J.L."/>
            <person name="Bonawitz N.D."/>
            <person name="Chapple C."/>
            <person name="Cheng C."/>
            <person name="Correa L.G."/>
            <person name="Dacre M."/>
            <person name="DeBarry J."/>
            <person name="Dreyer I."/>
            <person name="Elias M."/>
            <person name="Engstrom E.M."/>
            <person name="Estelle M."/>
            <person name="Feng L."/>
            <person name="Finet C."/>
            <person name="Floyd S.K."/>
            <person name="Frommer W.B."/>
            <person name="Fujita T."/>
            <person name="Gramzow L."/>
            <person name="Gutensohn M."/>
            <person name="Harholt J."/>
            <person name="Hattori M."/>
            <person name="Heyl A."/>
            <person name="Hirai T."/>
            <person name="Hiwatashi Y."/>
            <person name="Ishikawa M."/>
            <person name="Iwata M."/>
            <person name="Karol K.G."/>
            <person name="Koehler B."/>
            <person name="Kolukisaoglu U."/>
            <person name="Kubo M."/>
            <person name="Kurata T."/>
            <person name="Lalonde S."/>
            <person name="Li K."/>
            <person name="Li Y."/>
            <person name="Litt A."/>
            <person name="Lyons E."/>
            <person name="Manning G."/>
            <person name="Maruyama T."/>
            <person name="Michael T.P."/>
            <person name="Mikami K."/>
            <person name="Miyazaki S."/>
            <person name="Morinaga S."/>
            <person name="Murata T."/>
            <person name="Mueller-Roeber B."/>
            <person name="Nelson D.R."/>
            <person name="Obara M."/>
            <person name="Oguri Y."/>
            <person name="Olmstead R.G."/>
            <person name="Onodera N."/>
            <person name="Petersen B.L."/>
            <person name="Pils B."/>
            <person name="Prigge M."/>
            <person name="Rensing S.A."/>
            <person name="Riano-Pachon D.M."/>
            <person name="Roberts A.W."/>
            <person name="Sato Y."/>
            <person name="Scheller H.V."/>
            <person name="Schulz B."/>
            <person name="Schulz C."/>
            <person name="Shakirov E.V."/>
            <person name="Shibagaki N."/>
            <person name="Shinohara N."/>
            <person name="Shippen D.E."/>
            <person name="Soerensen I."/>
            <person name="Sotooka R."/>
            <person name="Sugimoto N."/>
            <person name="Sugita M."/>
            <person name="Sumikawa N."/>
            <person name="Tanurdzic M."/>
            <person name="Theissen G."/>
            <person name="Ulvskov P."/>
            <person name="Wakazuki S."/>
            <person name="Weng J.K."/>
            <person name="Willats W.W."/>
            <person name="Wipf D."/>
            <person name="Wolf P.G."/>
            <person name="Yang L."/>
            <person name="Zimmer A.D."/>
            <person name="Zhu Q."/>
            <person name="Mitros T."/>
            <person name="Hellsten U."/>
            <person name="Loque D."/>
            <person name="Otillar R."/>
            <person name="Salamov A."/>
            <person name="Schmutz J."/>
            <person name="Shapiro H."/>
            <person name="Lindquist E."/>
            <person name="Lucas S."/>
            <person name="Rokhsar D."/>
            <person name="Grigoriev I.V."/>
        </authorList>
    </citation>
    <scope>NUCLEOTIDE SEQUENCE [LARGE SCALE GENOMIC DNA]</scope>
</reference>
<dbReference type="PROSITE" id="PS50889">
    <property type="entry name" value="S4"/>
    <property type="match status" value="1"/>
</dbReference>
<dbReference type="GO" id="GO:0003723">
    <property type="term" value="F:RNA binding"/>
    <property type="evidence" value="ECO:0007669"/>
    <property type="project" value="UniProtKB-KW"/>
</dbReference>
<keyword evidence="1" id="KW-0694">RNA-binding</keyword>
<dbReference type="InParanoid" id="D8QQQ7"/>
<dbReference type="Gene3D" id="3.30.70.330">
    <property type="match status" value="1"/>
</dbReference>
<dbReference type="CDD" id="cd00165">
    <property type="entry name" value="S4"/>
    <property type="match status" value="1"/>
</dbReference>
<dbReference type="SMART" id="SM00363">
    <property type="entry name" value="S4"/>
    <property type="match status" value="1"/>
</dbReference>
<dbReference type="InterPro" id="IPR040591">
    <property type="entry name" value="RqcP2_RBD"/>
</dbReference>
<name>D8QQQ7_SELML</name>
<keyword evidence="4" id="KW-1185">Reference proteome</keyword>
<evidence type="ECO:0000256" key="1">
    <source>
        <dbReference type="PROSITE-ProRule" id="PRU00182"/>
    </source>
</evidence>
<sequence length="245" mass="26051">QADRAVERQEVLHTDFLTPPALQESLACVRKLADVGVVVSGGYAQAERCRLSLGPADLIRASQCSAGGYPGAVSALSVSGKFVHDAANHGDFLGAVLGTGIVREKVGDIIVLDCSQGAQILVAPELVEYLIASLKQASGRIRLQCKEIPLAEIEIHKPRVKALKSVEASLRLDAVASAGFKLSRSKLADLISKGDVRLNWKEATKSNTSLKSGDVISLAGKGRLQIGEIETTKKGKFSVEMICYE</sequence>
<dbReference type="OMA" id="VEMICYE"/>
<evidence type="ECO:0000313" key="4">
    <source>
        <dbReference type="Proteomes" id="UP000001514"/>
    </source>
</evidence>
<dbReference type="SUPFAM" id="SSF55174">
    <property type="entry name" value="Alpha-L RNA-binding motif"/>
    <property type="match status" value="1"/>
</dbReference>
<dbReference type="Gene3D" id="3.10.290.10">
    <property type="entry name" value="RNA-binding S4 domain"/>
    <property type="match status" value="1"/>
</dbReference>
<dbReference type="NCBIfam" id="TIGR03069">
    <property type="entry name" value="PS_II_S4"/>
    <property type="match status" value="1"/>
</dbReference>
<evidence type="ECO:0000313" key="3">
    <source>
        <dbReference type="EMBL" id="EFJ37839.1"/>
    </source>
</evidence>
<dbReference type="InterPro" id="IPR036986">
    <property type="entry name" value="S4_RNA-bd_sf"/>
</dbReference>
<accession>D8QQQ7</accession>
<dbReference type="KEGG" id="smo:SELMODRAFT_73367"/>
<gene>
    <name evidence="3" type="ORF">SELMODRAFT_73367</name>
</gene>
<dbReference type="InterPro" id="IPR017506">
    <property type="entry name" value="PSII_S4"/>
</dbReference>
<protein>
    <recommendedName>
        <fullName evidence="2">RNA-binding S4 domain-containing protein</fullName>
    </recommendedName>
</protein>
<organism evidence="4">
    <name type="scientific">Selaginella moellendorffii</name>
    <name type="common">Spikemoss</name>
    <dbReference type="NCBI Taxonomy" id="88036"/>
    <lineage>
        <taxon>Eukaryota</taxon>
        <taxon>Viridiplantae</taxon>
        <taxon>Streptophyta</taxon>
        <taxon>Embryophyta</taxon>
        <taxon>Tracheophyta</taxon>
        <taxon>Lycopodiopsida</taxon>
        <taxon>Selaginellales</taxon>
        <taxon>Selaginellaceae</taxon>
        <taxon>Selaginella</taxon>
    </lineage>
</organism>
<dbReference type="PANTHER" id="PTHR13633">
    <property type="entry name" value="MITOCHONDRIAL TRANSCRIPTION RESCUE FACTOR 1"/>
    <property type="match status" value="1"/>
</dbReference>
<dbReference type="Gramene" id="EFJ37839">
    <property type="protein sequence ID" value="EFJ37839"/>
    <property type="gene ID" value="SELMODRAFT_73367"/>
</dbReference>
<dbReference type="Pfam" id="PF17774">
    <property type="entry name" value="YlmH_RBD"/>
    <property type="match status" value="1"/>
</dbReference>
<dbReference type="InterPro" id="IPR002942">
    <property type="entry name" value="S4_RNA-bd"/>
</dbReference>
<dbReference type="EMBL" id="GL377565">
    <property type="protein sequence ID" value="EFJ37839.1"/>
    <property type="molecule type" value="Genomic_DNA"/>
</dbReference>
<dbReference type="HOGENOM" id="CLU_075687_0_0_1"/>
<dbReference type="Pfam" id="PF01479">
    <property type="entry name" value="S4"/>
    <property type="match status" value="1"/>
</dbReference>
<feature type="non-terminal residue" evidence="3">
    <location>
        <position position="1"/>
    </location>
</feature>
<dbReference type="AlphaFoldDB" id="D8QQQ7"/>
<dbReference type="eggNOG" id="KOG4837">
    <property type="taxonomic scope" value="Eukaryota"/>
</dbReference>
<proteinExistence type="predicted"/>
<dbReference type="STRING" id="88036.D8QQQ7"/>
<dbReference type="InterPro" id="IPR012677">
    <property type="entry name" value="Nucleotide-bd_a/b_plait_sf"/>
</dbReference>
<evidence type="ECO:0000259" key="2">
    <source>
        <dbReference type="SMART" id="SM00363"/>
    </source>
</evidence>
<feature type="domain" description="RNA-binding S4" evidence="2">
    <location>
        <begin position="170"/>
        <end position="230"/>
    </location>
</feature>
<dbReference type="FunCoup" id="D8QQQ7">
    <property type="interactions" value="1013"/>
</dbReference>
<dbReference type="PANTHER" id="PTHR13633:SF3">
    <property type="entry name" value="MITOCHONDRIAL TRANSCRIPTION RESCUE FACTOR 1"/>
    <property type="match status" value="1"/>
</dbReference>
<dbReference type="Proteomes" id="UP000001514">
    <property type="component" value="Unassembled WGS sequence"/>
</dbReference>